<name>A0AAF3ECJ7_9BILA</name>
<dbReference type="PRINTS" id="PR00252">
    <property type="entry name" value="NRIONCHANNEL"/>
</dbReference>
<dbReference type="PROSITE" id="PS00236">
    <property type="entry name" value="NEUROTR_ION_CHANNEL"/>
    <property type="match status" value="1"/>
</dbReference>
<feature type="domain" description="Neurotransmitter-gated ion-channel ligand-binding" evidence="6">
    <location>
        <begin position="8"/>
        <end position="229"/>
    </location>
</feature>
<keyword evidence="5" id="KW-0407">Ion channel</keyword>
<sequence length="433" mass="49986">MGEPIPMEQQILTTMLDPAFYDMSVRPFGEGMILYINITLNTFRLLNMDQVEETIQFQNEFLMMWMDPGLGWNRSNYPEYSAIYVMAPEAQVFVPDVIYYSTIDSFPIVDPSIAYAIVRYDGWIRLSMPATVTVPCSLHLANFPYDEQKCKVTLGSWIFRDDQIVVLPTDGPLIKPDPPLALGQLGSITFTGNSEWELLSIDVSRDFMYIEDDGNYSLILYTVHLKRKPVYYVMVIQAPTLIIGTITIFGMFTPFSQRMERWQKVELGLNMLLAISMMLNLVSSMMPKAERLPLLGNYIIAEIFICSVGIIVSICILELHSRADQRNWRPPDLLCRLILFSCRKRSSPVALPDPPRLLPIKPPTEKETEDQHKLNVVKNQLSQTLHLVRSYMDRGHVEEEWRLLWTRIFDRLDIIFLVLFQVANIICSAMFMR</sequence>
<evidence type="ECO:0000256" key="1">
    <source>
        <dbReference type="ARBA" id="ARBA00004141"/>
    </source>
</evidence>
<dbReference type="Gene3D" id="2.70.170.10">
    <property type="entry name" value="Neurotransmitter-gated ion-channel ligand-binding domain"/>
    <property type="match status" value="1"/>
</dbReference>
<keyword evidence="4 5" id="KW-0472">Membrane</keyword>
<comment type="subcellular location">
    <subcellularLocation>
        <location evidence="1">Membrane</location>
        <topology evidence="1">Multi-pass membrane protein</topology>
    </subcellularLocation>
</comment>
<dbReference type="GO" id="GO:0004888">
    <property type="term" value="F:transmembrane signaling receptor activity"/>
    <property type="evidence" value="ECO:0007669"/>
    <property type="project" value="InterPro"/>
</dbReference>
<evidence type="ECO:0000256" key="3">
    <source>
        <dbReference type="ARBA" id="ARBA00022989"/>
    </source>
</evidence>
<evidence type="ECO:0000256" key="2">
    <source>
        <dbReference type="ARBA" id="ARBA00022692"/>
    </source>
</evidence>
<evidence type="ECO:0000313" key="8">
    <source>
        <dbReference type="WBParaSite" id="MBELARI_LOCUS11638"/>
    </source>
</evidence>
<dbReference type="AlphaFoldDB" id="A0AAF3ECJ7"/>
<dbReference type="GO" id="GO:0005230">
    <property type="term" value="F:extracellular ligand-gated monoatomic ion channel activity"/>
    <property type="evidence" value="ECO:0007669"/>
    <property type="project" value="InterPro"/>
</dbReference>
<keyword evidence="2 5" id="KW-0812">Transmembrane</keyword>
<protein>
    <submittedName>
        <fullName evidence="8 9">Neurotransmitter-gated ion-channel ligand-binding domain-containing protein</fullName>
    </submittedName>
</protein>
<dbReference type="CDD" id="cd18989">
    <property type="entry name" value="LGIC_ECD_cation"/>
    <property type="match status" value="1"/>
</dbReference>
<dbReference type="InterPro" id="IPR036734">
    <property type="entry name" value="Neur_chan_lig-bd_sf"/>
</dbReference>
<dbReference type="CDD" id="cd19051">
    <property type="entry name" value="LGIC_TM_cation"/>
    <property type="match status" value="1"/>
</dbReference>
<feature type="transmembrane region" description="Helical" evidence="5">
    <location>
        <begin position="412"/>
        <end position="432"/>
    </location>
</feature>
<dbReference type="InterPro" id="IPR006201">
    <property type="entry name" value="Neur_channel"/>
</dbReference>
<accession>A0AAF3ECJ7</accession>
<evidence type="ECO:0000313" key="7">
    <source>
        <dbReference type="Proteomes" id="UP000887575"/>
    </source>
</evidence>
<evidence type="ECO:0000256" key="4">
    <source>
        <dbReference type="ARBA" id="ARBA00023136"/>
    </source>
</evidence>
<reference evidence="8 9" key="1">
    <citation type="submission" date="2024-02" db="UniProtKB">
        <authorList>
            <consortium name="WormBaseParasite"/>
        </authorList>
    </citation>
    <scope>IDENTIFICATION</scope>
</reference>
<dbReference type="InterPro" id="IPR036719">
    <property type="entry name" value="Neuro-gated_channel_TM_sf"/>
</dbReference>
<keyword evidence="5" id="KW-0406">Ion transport</keyword>
<organism evidence="7 9">
    <name type="scientific">Mesorhabditis belari</name>
    <dbReference type="NCBI Taxonomy" id="2138241"/>
    <lineage>
        <taxon>Eukaryota</taxon>
        <taxon>Metazoa</taxon>
        <taxon>Ecdysozoa</taxon>
        <taxon>Nematoda</taxon>
        <taxon>Chromadorea</taxon>
        <taxon>Rhabditida</taxon>
        <taxon>Rhabditina</taxon>
        <taxon>Rhabditomorpha</taxon>
        <taxon>Rhabditoidea</taxon>
        <taxon>Rhabditidae</taxon>
        <taxon>Mesorhabditinae</taxon>
        <taxon>Mesorhabditis</taxon>
    </lineage>
</organism>
<dbReference type="Pfam" id="PF02931">
    <property type="entry name" value="Neur_chan_LBD"/>
    <property type="match status" value="1"/>
</dbReference>
<dbReference type="WBParaSite" id="MBELARI_LOCUS11638">
    <property type="protein sequence ID" value="MBELARI_LOCUS11638"/>
    <property type="gene ID" value="MBELARI_LOCUS11638"/>
</dbReference>
<dbReference type="SUPFAM" id="SSF90112">
    <property type="entry name" value="Neurotransmitter-gated ion-channel transmembrane pore"/>
    <property type="match status" value="1"/>
</dbReference>
<feature type="transmembrane region" description="Helical" evidence="5">
    <location>
        <begin position="298"/>
        <end position="319"/>
    </location>
</feature>
<dbReference type="Proteomes" id="UP000887575">
    <property type="component" value="Unassembled WGS sequence"/>
</dbReference>
<dbReference type="Gene3D" id="1.20.58.390">
    <property type="entry name" value="Neurotransmitter-gated ion-channel transmembrane domain"/>
    <property type="match status" value="1"/>
</dbReference>
<evidence type="ECO:0000259" key="6">
    <source>
        <dbReference type="Pfam" id="PF02931"/>
    </source>
</evidence>
<dbReference type="PANTHER" id="PTHR18945">
    <property type="entry name" value="NEUROTRANSMITTER GATED ION CHANNEL"/>
    <property type="match status" value="1"/>
</dbReference>
<dbReference type="SUPFAM" id="SSF63712">
    <property type="entry name" value="Nicotinic receptor ligand binding domain-like"/>
    <property type="match status" value="1"/>
</dbReference>
<keyword evidence="3 5" id="KW-1133">Transmembrane helix</keyword>
<evidence type="ECO:0000313" key="9">
    <source>
        <dbReference type="WBParaSite" id="MBELARI_LOCUS11676"/>
    </source>
</evidence>
<dbReference type="InterPro" id="IPR006202">
    <property type="entry name" value="Neur_chan_lig-bd"/>
</dbReference>
<keyword evidence="7" id="KW-1185">Reference proteome</keyword>
<dbReference type="FunFam" id="1.20.58.390:FF:000090">
    <property type="entry name" value="Ligand-Gated ion Channel"/>
    <property type="match status" value="1"/>
</dbReference>
<feature type="transmembrane region" description="Helical" evidence="5">
    <location>
        <begin position="267"/>
        <end position="286"/>
    </location>
</feature>
<dbReference type="InterPro" id="IPR018000">
    <property type="entry name" value="Neurotransmitter_ion_chnl_CS"/>
</dbReference>
<evidence type="ECO:0000256" key="5">
    <source>
        <dbReference type="RuleBase" id="RU000687"/>
    </source>
</evidence>
<dbReference type="GO" id="GO:0016020">
    <property type="term" value="C:membrane"/>
    <property type="evidence" value="ECO:0007669"/>
    <property type="project" value="UniProtKB-SubCell"/>
</dbReference>
<proteinExistence type="inferred from homology"/>
<comment type="similarity">
    <text evidence="5">Belongs to the ligand-gated ion channel (TC 1.A.9) family.</text>
</comment>
<feature type="transmembrane region" description="Helical" evidence="5">
    <location>
        <begin position="230"/>
        <end position="255"/>
    </location>
</feature>
<keyword evidence="5" id="KW-0813">Transport</keyword>
<dbReference type="InterPro" id="IPR038050">
    <property type="entry name" value="Neuro_actylchol_rec"/>
</dbReference>
<dbReference type="WBParaSite" id="MBELARI_LOCUS11676">
    <property type="protein sequence ID" value="MBELARI_LOCUS11676"/>
    <property type="gene ID" value="MBELARI_LOCUS11676"/>
</dbReference>